<keyword evidence="2" id="KW-1185">Reference proteome</keyword>
<name>A0A1R3JWD4_9ROSI</name>
<dbReference type="OrthoDB" id="1002438at2759"/>
<comment type="caution">
    <text evidence="1">The sequence shown here is derived from an EMBL/GenBank/DDBJ whole genome shotgun (WGS) entry which is preliminary data.</text>
</comment>
<dbReference type="Proteomes" id="UP000187203">
    <property type="component" value="Unassembled WGS sequence"/>
</dbReference>
<evidence type="ECO:0000313" key="1">
    <source>
        <dbReference type="EMBL" id="OMO99110.1"/>
    </source>
</evidence>
<sequence>MDTEKFDGFPHPDHPSYPTCTGNMHPNMHLLEMEGKVTWWLQLPSQFHVWSFDIDEYVRSGGWNWTPLYTLPYRSDFQKYPCFGSIDGKINLVTIRNKQVLLVWPYRGVFWYNLETNAVTRVRLKGKKMNKLRFLELDMIDYKKTVVTLKQNMIRAVV</sequence>
<dbReference type="EMBL" id="AWUE01015190">
    <property type="protein sequence ID" value="OMO99110.1"/>
    <property type="molecule type" value="Genomic_DNA"/>
</dbReference>
<evidence type="ECO:0000313" key="2">
    <source>
        <dbReference type="Proteomes" id="UP000187203"/>
    </source>
</evidence>
<proteinExistence type="predicted"/>
<accession>A0A1R3JWD4</accession>
<organism evidence="1 2">
    <name type="scientific">Corchorus olitorius</name>
    <dbReference type="NCBI Taxonomy" id="93759"/>
    <lineage>
        <taxon>Eukaryota</taxon>
        <taxon>Viridiplantae</taxon>
        <taxon>Streptophyta</taxon>
        <taxon>Embryophyta</taxon>
        <taxon>Tracheophyta</taxon>
        <taxon>Spermatophyta</taxon>
        <taxon>Magnoliopsida</taxon>
        <taxon>eudicotyledons</taxon>
        <taxon>Gunneridae</taxon>
        <taxon>Pentapetalae</taxon>
        <taxon>rosids</taxon>
        <taxon>malvids</taxon>
        <taxon>Malvales</taxon>
        <taxon>Malvaceae</taxon>
        <taxon>Grewioideae</taxon>
        <taxon>Apeibeae</taxon>
        <taxon>Corchorus</taxon>
    </lineage>
</organism>
<gene>
    <name evidence="1" type="ORF">COLO4_13509</name>
</gene>
<reference evidence="2" key="1">
    <citation type="submission" date="2013-09" db="EMBL/GenBank/DDBJ databases">
        <title>Corchorus olitorius genome sequencing.</title>
        <authorList>
            <person name="Alam M."/>
            <person name="Haque M.S."/>
            <person name="Islam M.S."/>
            <person name="Emdad E.M."/>
            <person name="Islam M.M."/>
            <person name="Ahmed B."/>
            <person name="Halim A."/>
            <person name="Hossen Q.M.M."/>
            <person name="Hossain M.Z."/>
            <person name="Ahmed R."/>
            <person name="Khan M.M."/>
            <person name="Islam R."/>
            <person name="Rashid M.M."/>
            <person name="Khan S.A."/>
            <person name="Rahman M.S."/>
            <person name="Alam M."/>
            <person name="Yahiya A.S."/>
            <person name="Khan M.S."/>
            <person name="Azam M.S."/>
            <person name="Haque T."/>
            <person name="Lashkar M.Z.H."/>
            <person name="Akhand A.I."/>
            <person name="Morshed G."/>
            <person name="Roy S."/>
            <person name="Uddin K.S."/>
            <person name="Rabeya T."/>
            <person name="Hossain A.S."/>
            <person name="Chowdhury A."/>
            <person name="Snigdha A.R."/>
            <person name="Mortoza M.S."/>
            <person name="Matin S.A."/>
            <person name="Hoque S.M.E."/>
            <person name="Islam M.K."/>
            <person name="Roy D.K."/>
            <person name="Haider R."/>
            <person name="Moosa M.M."/>
            <person name="Elias S.M."/>
            <person name="Hasan A.M."/>
            <person name="Jahan S."/>
            <person name="Shafiuddin M."/>
            <person name="Mahmood N."/>
            <person name="Shommy N.S."/>
        </authorList>
    </citation>
    <scope>NUCLEOTIDE SEQUENCE [LARGE SCALE GENOMIC DNA]</scope>
    <source>
        <strain evidence="2">cv. O-4</strain>
    </source>
</reference>
<protein>
    <submittedName>
        <fullName evidence="1">F-box family protein</fullName>
    </submittedName>
</protein>
<dbReference type="AlphaFoldDB" id="A0A1R3JWD4"/>